<accession>A0A9D1PZ92</accession>
<dbReference type="Proteomes" id="UP000823990">
    <property type="component" value="Unassembled WGS sequence"/>
</dbReference>
<comment type="caution">
    <text evidence="1">The sequence shown here is derived from an EMBL/GenBank/DDBJ whole genome shotgun (WGS) entry which is preliminary data.</text>
</comment>
<reference evidence="1" key="1">
    <citation type="journal article" date="2021" name="PeerJ">
        <title>Extensive microbial diversity within the chicken gut microbiome revealed by metagenomics and culture.</title>
        <authorList>
            <person name="Gilroy R."/>
            <person name="Ravi A."/>
            <person name="Getino M."/>
            <person name="Pursley I."/>
            <person name="Horton D.L."/>
            <person name="Alikhan N.F."/>
            <person name="Baker D."/>
            <person name="Gharbi K."/>
            <person name="Hall N."/>
            <person name="Watson M."/>
            <person name="Adriaenssens E.M."/>
            <person name="Foster-Nyarko E."/>
            <person name="Jarju S."/>
            <person name="Secka A."/>
            <person name="Antonio M."/>
            <person name="Oren A."/>
            <person name="Chaudhuri R.R."/>
            <person name="La Ragione R."/>
            <person name="Hildebrand F."/>
            <person name="Pallen M.J."/>
        </authorList>
    </citation>
    <scope>NUCLEOTIDE SEQUENCE</scope>
    <source>
        <strain evidence="1">12435</strain>
    </source>
</reference>
<organism evidence="1 2">
    <name type="scientific">Candidatus Protoclostridium stercorigallinarum</name>
    <dbReference type="NCBI Taxonomy" id="2838741"/>
    <lineage>
        <taxon>Bacteria</taxon>
        <taxon>Bacillati</taxon>
        <taxon>Bacillota</taxon>
        <taxon>Clostridia</taxon>
        <taxon>Candidatus Protoclostridium</taxon>
    </lineage>
</organism>
<sequence length="100" mass="11628">MINLTCLCLGSETTLYLKDRVIYGRYESASWGVITMTDNIVAYTDGDLIENTDVEQINIADVVAVGNTGTRRHRRRNELCWQLDILDYEINFENKFRSFR</sequence>
<proteinExistence type="predicted"/>
<dbReference type="EMBL" id="DXHS01000069">
    <property type="protein sequence ID" value="HIW02532.1"/>
    <property type="molecule type" value="Genomic_DNA"/>
</dbReference>
<evidence type="ECO:0000313" key="2">
    <source>
        <dbReference type="Proteomes" id="UP000823990"/>
    </source>
</evidence>
<reference evidence="1" key="2">
    <citation type="submission" date="2021-04" db="EMBL/GenBank/DDBJ databases">
        <authorList>
            <person name="Gilroy R."/>
        </authorList>
    </citation>
    <scope>NUCLEOTIDE SEQUENCE</scope>
    <source>
        <strain evidence="1">12435</strain>
    </source>
</reference>
<dbReference type="AlphaFoldDB" id="A0A9D1PZ92"/>
<protein>
    <submittedName>
        <fullName evidence="1">Uncharacterized protein</fullName>
    </submittedName>
</protein>
<evidence type="ECO:0000313" key="1">
    <source>
        <dbReference type="EMBL" id="HIW02532.1"/>
    </source>
</evidence>
<name>A0A9D1PZ92_9FIRM</name>
<gene>
    <name evidence="1" type="ORF">H9892_04250</name>
</gene>